<accession>A0ACA9UQ60</accession>
<evidence type="ECO:0000313" key="1">
    <source>
        <dbReference type="EMBL" id="CAG9955215.1"/>
    </source>
</evidence>
<keyword evidence="2" id="KW-1185">Reference proteome</keyword>
<dbReference type="Proteomes" id="UP000836387">
    <property type="component" value="Unassembled WGS sequence"/>
</dbReference>
<protein>
    <submittedName>
        <fullName evidence="1">Uncharacterized protein</fullName>
    </submittedName>
</protein>
<reference evidence="1" key="2">
    <citation type="submission" date="2021-10" db="EMBL/GenBank/DDBJ databases">
        <authorList>
            <person name="Piombo E."/>
        </authorList>
    </citation>
    <scope>NUCLEOTIDE SEQUENCE</scope>
</reference>
<proteinExistence type="predicted"/>
<name>A0ACA9UQ60_BIOOC</name>
<sequence length="704" mass="79083">MANELVSSLQPPREFQLRSLRYTQTVALVEITFGFRNSFRNSRYQDTPCPKDAGYEDEDTYFPLENGEATPLPFVPADGITLGSIYSKLSEKGQFRLLEILPGKPSTMLECRLHMCSISSAHDSYEALSYCWREERNSSHDPQRCDLVYHPKIQCNGVLMEVGANLHLALHQLRYETSSRVVWADAVCINQSGVEERSEQVALMGEIYRKACQVVVWLGPEPTSHRRNAVGASDDNDDMPSQAFAMVCSVVDTWARETYRIDIGHPRYRRQGSAQDAYDPIPLGKPHWEKLKPLFTAIIRTNWKYIGHWIGHNEVDSHQVPVGVMNAYFMYRISSFRSNLDPLRFSFCELLSLTKQFECQREHDKIFALLGLETSDRAKSFITVDYSRPLDDLRRSVAMAILRSRQPLAILAYVRHKKIPDNLRNGGEDSFNSNSDSLSPNGESWIPRWDINQPQTLGPLEGHPHFAAGLYRPVSIQDIKSTSKGGPLVVRGAVLDYVRCKGSVPMTLEQKDSRELPPQTGLTRAGLEKLALTLSAGKDWYGTAAAYSHQTMADFAEGLRRGFLWWALSQDAFGPSVEDEGLIKANCGVDYRPTSIIPLGDEAIITLDELKAISKLGDGDRFLDATIAACTGRSLFTTNTEMRGLGPACMQPGDKVCIIFGTSVPFIIRKGDQGYRLIGECYIHDLMRGQAKMGSHEHTWIRLV</sequence>
<gene>
    <name evidence="1" type="ORF">CRV2_00011833</name>
</gene>
<comment type="caution">
    <text evidence="1">The sequence shown here is derived from an EMBL/GenBank/DDBJ whole genome shotgun (WGS) entry which is preliminary data.</text>
</comment>
<reference evidence="1" key="1">
    <citation type="submission" date="2020-04" db="EMBL/GenBank/DDBJ databases">
        <authorList>
            <person name="Broberg M."/>
        </authorList>
    </citation>
    <scope>NUCLEOTIDE SEQUENCE</scope>
</reference>
<organism evidence="1 2">
    <name type="scientific">Clonostachys rosea f. rosea IK726</name>
    <dbReference type="NCBI Taxonomy" id="1349383"/>
    <lineage>
        <taxon>Eukaryota</taxon>
        <taxon>Fungi</taxon>
        <taxon>Dikarya</taxon>
        <taxon>Ascomycota</taxon>
        <taxon>Pezizomycotina</taxon>
        <taxon>Sordariomycetes</taxon>
        <taxon>Hypocreomycetidae</taxon>
        <taxon>Hypocreales</taxon>
        <taxon>Bionectriaceae</taxon>
        <taxon>Clonostachys</taxon>
    </lineage>
</organism>
<evidence type="ECO:0000313" key="2">
    <source>
        <dbReference type="Proteomes" id="UP000836387"/>
    </source>
</evidence>
<dbReference type="EMBL" id="CADEHS020000578">
    <property type="protein sequence ID" value="CAG9955215.1"/>
    <property type="molecule type" value="Genomic_DNA"/>
</dbReference>